<dbReference type="PANTHER" id="PTHR47990">
    <property type="entry name" value="2-OXOGLUTARATE (2OG) AND FE(II)-DEPENDENT OXYGENASE SUPERFAMILY PROTEIN-RELATED"/>
    <property type="match status" value="1"/>
</dbReference>
<sequence>MAIEVEREELSIAAAELSKALPDVVVTDSVVPEAYLWPKEELAHVGHDEYAGDDEIPVIDLGGLNGDLDETRRREICDRIRVALGSWGFFQVVNHGVDLALVERVQAISKKFFELPIETKELIDCTFEEDRLLGYGFSVANKDRTSRRNWSEGLFVDSPHVAGYSSTFWPEDHDIQTEFSEAMEEYIGAVGEFAIRLFRLILSSLGVDYPATESERFLPKEPALIRLNHYPPCPDPSLTTGLVPHYDGNLMTILHQGDVGGLQVMKDDQWHPVRPHPGAFAINGGNMLQAISNNLCKSALHKAVVNKDEDRYSLAYFVQAPNWDQVAPLPELVDAEHPAKYHPFTWKEYFEAVLASQVEKQRFTNELEHFEVK</sequence>
<dbReference type="PROSITE" id="PS51471">
    <property type="entry name" value="FE2OG_OXY"/>
    <property type="match status" value="1"/>
</dbReference>
<evidence type="ECO:0000313" key="5">
    <source>
        <dbReference type="EMBL" id="KAG0586689.1"/>
    </source>
</evidence>
<dbReference type="SUPFAM" id="SSF51197">
    <property type="entry name" value="Clavaminate synthase-like"/>
    <property type="match status" value="1"/>
</dbReference>
<comment type="caution">
    <text evidence="5">The sequence shown here is derived from an EMBL/GenBank/DDBJ whole genome shotgun (WGS) entry which is preliminary data.</text>
</comment>
<feature type="domain" description="Fe2OG dioxygenase" evidence="4">
    <location>
        <begin position="219"/>
        <end position="320"/>
    </location>
</feature>
<evidence type="ECO:0000256" key="2">
    <source>
        <dbReference type="ARBA" id="ARBA00023004"/>
    </source>
</evidence>
<dbReference type="InterPro" id="IPR005123">
    <property type="entry name" value="Oxoglu/Fe-dep_dioxygenase_dom"/>
</dbReference>
<dbReference type="AlphaFoldDB" id="A0A8T0IUP2"/>
<dbReference type="InterPro" id="IPR050231">
    <property type="entry name" value="Iron_ascorbate_oxido_reductase"/>
</dbReference>
<dbReference type="EMBL" id="CM026422">
    <property type="protein sequence ID" value="KAG0586694.1"/>
    <property type="molecule type" value="Genomic_DNA"/>
</dbReference>
<dbReference type="Gene3D" id="2.60.120.330">
    <property type="entry name" value="B-lactam Antibiotic, Isopenicillin N Synthase, Chain"/>
    <property type="match status" value="1"/>
</dbReference>
<comment type="similarity">
    <text evidence="3">Belongs to the iron/ascorbate-dependent oxidoreductase family.</text>
</comment>
<evidence type="ECO:0000259" key="4">
    <source>
        <dbReference type="PROSITE" id="PS51471"/>
    </source>
</evidence>
<dbReference type="Proteomes" id="UP000822688">
    <property type="component" value="Chromosome 2"/>
</dbReference>
<keyword evidence="2 3" id="KW-0408">Iron</keyword>
<accession>A0A8T0IUP2</accession>
<dbReference type="GO" id="GO:0046872">
    <property type="term" value="F:metal ion binding"/>
    <property type="evidence" value="ECO:0007669"/>
    <property type="project" value="UniProtKB-KW"/>
</dbReference>
<proteinExistence type="inferred from homology"/>
<organism evidence="5 7">
    <name type="scientific">Ceratodon purpureus</name>
    <name type="common">Fire moss</name>
    <name type="synonym">Dicranum purpureum</name>
    <dbReference type="NCBI Taxonomy" id="3225"/>
    <lineage>
        <taxon>Eukaryota</taxon>
        <taxon>Viridiplantae</taxon>
        <taxon>Streptophyta</taxon>
        <taxon>Embryophyta</taxon>
        <taxon>Bryophyta</taxon>
        <taxon>Bryophytina</taxon>
        <taxon>Bryopsida</taxon>
        <taxon>Dicranidae</taxon>
        <taxon>Pseudoditrichales</taxon>
        <taxon>Ditrichaceae</taxon>
        <taxon>Ceratodon</taxon>
    </lineage>
</organism>
<evidence type="ECO:0000313" key="7">
    <source>
        <dbReference type="Proteomes" id="UP000822688"/>
    </source>
</evidence>
<dbReference type="GO" id="GO:0016491">
    <property type="term" value="F:oxidoreductase activity"/>
    <property type="evidence" value="ECO:0007669"/>
    <property type="project" value="UniProtKB-KW"/>
</dbReference>
<dbReference type="PRINTS" id="PR00682">
    <property type="entry name" value="IPNSYNTHASE"/>
</dbReference>
<dbReference type="EMBL" id="CM026422">
    <property type="protein sequence ID" value="KAG0586689.1"/>
    <property type="molecule type" value="Genomic_DNA"/>
</dbReference>
<keyword evidence="7" id="KW-1185">Reference proteome</keyword>
<evidence type="ECO:0000313" key="6">
    <source>
        <dbReference type="EMBL" id="KAG0586694.1"/>
    </source>
</evidence>
<reference evidence="5" key="1">
    <citation type="submission" date="2020-06" db="EMBL/GenBank/DDBJ databases">
        <title>WGS assembly of Ceratodon purpureus strain R40.</title>
        <authorList>
            <person name="Carey S.B."/>
            <person name="Jenkins J."/>
            <person name="Shu S."/>
            <person name="Lovell J.T."/>
            <person name="Sreedasyam A."/>
            <person name="Maumus F."/>
            <person name="Tiley G.P."/>
            <person name="Fernandez-Pozo N."/>
            <person name="Barry K."/>
            <person name="Chen C."/>
            <person name="Wang M."/>
            <person name="Lipzen A."/>
            <person name="Daum C."/>
            <person name="Saski C.A."/>
            <person name="Payton A.C."/>
            <person name="Mcbreen J.C."/>
            <person name="Conrad R.E."/>
            <person name="Kollar L.M."/>
            <person name="Olsson S."/>
            <person name="Huttunen S."/>
            <person name="Landis J.B."/>
            <person name="Wickett N.J."/>
            <person name="Johnson M.G."/>
            <person name="Rensing S.A."/>
            <person name="Grimwood J."/>
            <person name="Schmutz J."/>
            <person name="Mcdaniel S.F."/>
        </authorList>
    </citation>
    <scope>NUCLEOTIDE SEQUENCE</scope>
    <source>
        <strain evidence="5">R40</strain>
    </source>
</reference>
<evidence type="ECO:0000256" key="3">
    <source>
        <dbReference type="RuleBase" id="RU003682"/>
    </source>
</evidence>
<protein>
    <recommendedName>
        <fullName evidence="4">Fe2OG dioxygenase domain-containing protein</fullName>
    </recommendedName>
</protein>
<dbReference type="InterPro" id="IPR026992">
    <property type="entry name" value="DIOX_N"/>
</dbReference>
<name>A0A8T0IUP2_CERPU</name>
<keyword evidence="1 3" id="KW-0479">Metal-binding</keyword>
<gene>
    <name evidence="5" type="ORF">KC19_2G109200</name>
    <name evidence="6" type="ORF">KC19_2G109700</name>
</gene>
<dbReference type="Pfam" id="PF03171">
    <property type="entry name" value="2OG-FeII_Oxy"/>
    <property type="match status" value="1"/>
</dbReference>
<dbReference type="Pfam" id="PF14226">
    <property type="entry name" value="DIOX_N"/>
    <property type="match status" value="1"/>
</dbReference>
<dbReference type="InterPro" id="IPR027443">
    <property type="entry name" value="IPNS-like_sf"/>
</dbReference>
<evidence type="ECO:0000256" key="1">
    <source>
        <dbReference type="ARBA" id="ARBA00022723"/>
    </source>
</evidence>
<dbReference type="InterPro" id="IPR044861">
    <property type="entry name" value="IPNS-like_FE2OG_OXY"/>
</dbReference>
<keyword evidence="3" id="KW-0560">Oxidoreductase</keyword>